<dbReference type="GO" id="GO:0016887">
    <property type="term" value="F:ATP hydrolysis activity"/>
    <property type="evidence" value="ECO:0007669"/>
    <property type="project" value="InterPro"/>
</dbReference>
<accession>A0A369N5P5</accession>
<evidence type="ECO:0000313" key="2">
    <source>
        <dbReference type="EMBL" id="RDB87951.1"/>
    </source>
</evidence>
<feature type="domain" description="Rad50/SbcC-type AAA" evidence="1">
    <location>
        <begin position="30"/>
        <end position="175"/>
    </location>
</feature>
<protein>
    <recommendedName>
        <fullName evidence="1">Rad50/SbcC-type AAA domain-containing protein</fullName>
    </recommendedName>
</protein>
<sequence length="263" mass="29823">MVGSELSRIRPAQFFIPENEKGKYLGTAIIGEQSIGLSPKLNAIIGGRGSGKSALLDRIALSLDNARFEDPVDEERIEFLRTEIPAVTSLSGTSLSDGSFRFDYFDQSYVSSLFQNKGEAFNKKLKLYFGSAFDQVEEIKTRSIESEYSVQFNEQLLEPEAERQENLIDFIGRYGVDHDEKLSIKFEKAPTASAVKNIRRLIMQLLWQKSTHLLGETFLRRLRKIEMLPKLSVLTRKPFLKQLVKPVFPILTIVSSIKPLKTS</sequence>
<dbReference type="RefSeq" id="WP_015760142.1">
    <property type="nucleotide sequence ID" value="NZ_AP025575.1"/>
</dbReference>
<comment type="caution">
    <text evidence="2">The sequence shown here is derived from an EMBL/GenBank/DDBJ whole genome shotgun (WGS) entry which is preliminary data.</text>
</comment>
<dbReference type="Proteomes" id="UP000253857">
    <property type="component" value="Unassembled WGS sequence"/>
</dbReference>
<name>A0A369N5P5_EGGLN</name>
<proteinExistence type="predicted"/>
<gene>
    <name evidence="2" type="ORF">C1871_03995</name>
</gene>
<evidence type="ECO:0000313" key="3">
    <source>
        <dbReference type="Proteomes" id="UP000253857"/>
    </source>
</evidence>
<dbReference type="SUPFAM" id="SSF52540">
    <property type="entry name" value="P-loop containing nucleoside triphosphate hydrolases"/>
    <property type="match status" value="1"/>
</dbReference>
<dbReference type="EMBL" id="PPTY01000003">
    <property type="protein sequence ID" value="RDB87951.1"/>
    <property type="molecule type" value="Genomic_DNA"/>
</dbReference>
<dbReference type="InterPro" id="IPR038729">
    <property type="entry name" value="Rad50/SbcC_AAA"/>
</dbReference>
<organism evidence="2 3">
    <name type="scientific">Eggerthella lenta</name>
    <name type="common">Eubacterium lentum</name>
    <dbReference type="NCBI Taxonomy" id="84112"/>
    <lineage>
        <taxon>Bacteria</taxon>
        <taxon>Bacillati</taxon>
        <taxon>Actinomycetota</taxon>
        <taxon>Coriobacteriia</taxon>
        <taxon>Eggerthellales</taxon>
        <taxon>Eggerthellaceae</taxon>
        <taxon>Eggerthella</taxon>
    </lineage>
</organism>
<evidence type="ECO:0000259" key="1">
    <source>
        <dbReference type="Pfam" id="PF13476"/>
    </source>
</evidence>
<reference evidence="2 3" key="1">
    <citation type="journal article" date="2018" name="Elife">
        <title>Discovery and characterization of a prevalent human gut bacterial enzyme sufficient for the inactivation of a family of plant toxins.</title>
        <authorList>
            <person name="Koppel N."/>
            <person name="Bisanz J.E."/>
            <person name="Pandelia M.E."/>
            <person name="Turnbaugh P.J."/>
            <person name="Balskus E.P."/>
        </authorList>
    </citation>
    <scope>NUCLEOTIDE SEQUENCE [LARGE SCALE GENOMIC DNA]</scope>
    <source>
        <strain evidence="2 3">FAA1-1-60AUCSF</strain>
    </source>
</reference>
<dbReference type="GeneID" id="69510301"/>
<dbReference type="AlphaFoldDB" id="A0A369N5P5"/>
<dbReference type="GO" id="GO:0006302">
    <property type="term" value="P:double-strand break repair"/>
    <property type="evidence" value="ECO:0007669"/>
    <property type="project" value="InterPro"/>
</dbReference>
<dbReference type="InterPro" id="IPR027417">
    <property type="entry name" value="P-loop_NTPase"/>
</dbReference>
<dbReference type="Pfam" id="PF13476">
    <property type="entry name" value="AAA_23"/>
    <property type="match status" value="1"/>
</dbReference>
<dbReference type="Gene3D" id="3.40.50.300">
    <property type="entry name" value="P-loop containing nucleotide triphosphate hydrolases"/>
    <property type="match status" value="1"/>
</dbReference>